<dbReference type="OrthoDB" id="273917at2759"/>
<dbReference type="PANTHER" id="PTHR45979:SF33">
    <property type="entry name" value="POLYNUCLEOTIDE ADENYLYLTRANSFERASE"/>
    <property type="match status" value="1"/>
</dbReference>
<dbReference type="Proteomes" id="UP000245207">
    <property type="component" value="Unassembled WGS sequence"/>
</dbReference>
<organism evidence="2 3">
    <name type="scientific">Artemisia annua</name>
    <name type="common">Sweet wormwood</name>
    <dbReference type="NCBI Taxonomy" id="35608"/>
    <lineage>
        <taxon>Eukaryota</taxon>
        <taxon>Viridiplantae</taxon>
        <taxon>Streptophyta</taxon>
        <taxon>Embryophyta</taxon>
        <taxon>Tracheophyta</taxon>
        <taxon>Spermatophyta</taxon>
        <taxon>Magnoliopsida</taxon>
        <taxon>eudicotyledons</taxon>
        <taxon>Gunneridae</taxon>
        <taxon>Pentapetalae</taxon>
        <taxon>asterids</taxon>
        <taxon>campanulids</taxon>
        <taxon>Asterales</taxon>
        <taxon>Asteraceae</taxon>
        <taxon>Asteroideae</taxon>
        <taxon>Anthemideae</taxon>
        <taxon>Artemisiinae</taxon>
        <taxon>Artemisia</taxon>
    </lineage>
</organism>
<dbReference type="PANTHER" id="PTHR45979">
    <property type="entry name" value="PAP/OAS1 SUBSTRATE-BINDING DOMAIN SUPERFAMILY"/>
    <property type="match status" value="1"/>
</dbReference>
<keyword evidence="3" id="KW-1185">Reference proteome</keyword>
<evidence type="ECO:0000313" key="3">
    <source>
        <dbReference type="Proteomes" id="UP000245207"/>
    </source>
</evidence>
<evidence type="ECO:0000259" key="1">
    <source>
        <dbReference type="Pfam" id="PF26180"/>
    </source>
</evidence>
<dbReference type="SUPFAM" id="SSF81631">
    <property type="entry name" value="PAP/OAS1 substrate-binding domain"/>
    <property type="match status" value="1"/>
</dbReference>
<dbReference type="AlphaFoldDB" id="A0A2U1PGP2"/>
<dbReference type="EMBL" id="PKPP01001180">
    <property type="protein sequence ID" value="PWA84910.1"/>
    <property type="molecule type" value="Genomic_DNA"/>
</dbReference>
<dbReference type="Gene3D" id="1.10.1410.10">
    <property type="match status" value="1"/>
</dbReference>
<dbReference type="Pfam" id="PF26180">
    <property type="entry name" value="PAP-OAS1"/>
    <property type="match status" value="1"/>
</dbReference>
<name>A0A2U1PGP2_ARTAN</name>
<accession>A0A2U1PGP2</accession>
<comment type="caution">
    <text evidence="2">The sequence shown here is derived from an EMBL/GenBank/DDBJ whole genome shotgun (WGS) entry which is preliminary data.</text>
</comment>
<feature type="domain" description="PAP/OAS1 substrate-binding-related" evidence="1">
    <location>
        <begin position="12"/>
        <end position="101"/>
    </location>
</feature>
<reference evidence="2 3" key="1">
    <citation type="journal article" date="2018" name="Mol. Plant">
        <title>The genome of Artemisia annua provides insight into the evolution of Asteraceae family and artemisinin biosynthesis.</title>
        <authorList>
            <person name="Shen Q."/>
            <person name="Zhang L."/>
            <person name="Liao Z."/>
            <person name="Wang S."/>
            <person name="Yan T."/>
            <person name="Shi P."/>
            <person name="Liu M."/>
            <person name="Fu X."/>
            <person name="Pan Q."/>
            <person name="Wang Y."/>
            <person name="Lv Z."/>
            <person name="Lu X."/>
            <person name="Zhang F."/>
            <person name="Jiang W."/>
            <person name="Ma Y."/>
            <person name="Chen M."/>
            <person name="Hao X."/>
            <person name="Li L."/>
            <person name="Tang Y."/>
            <person name="Lv G."/>
            <person name="Zhou Y."/>
            <person name="Sun X."/>
            <person name="Brodelius P.E."/>
            <person name="Rose J.K.C."/>
            <person name="Tang K."/>
        </authorList>
    </citation>
    <scope>NUCLEOTIDE SEQUENCE [LARGE SCALE GENOMIC DNA]</scope>
    <source>
        <strain evidence="3">cv. Huhao1</strain>
        <tissue evidence="2">Leaf</tissue>
    </source>
</reference>
<dbReference type="InterPro" id="IPR058920">
    <property type="entry name" value="PAP-OAS1-bd-rel"/>
</dbReference>
<evidence type="ECO:0000313" key="2">
    <source>
        <dbReference type="EMBL" id="PWA84910.1"/>
    </source>
</evidence>
<dbReference type="STRING" id="35608.A0A2U1PGP2"/>
<sequence>MPFLVQVDCLAGKDHLFKRNIILIKAWCYYERRILGAHDIHLCFETLILYIFHVFHASLNGRVEVLHRFLDYFAKFDWDNCCISFDGPVCKSSLPSLAGKKQVKGSTITNYVKRCQYALGLI</sequence>
<protein>
    <recommendedName>
        <fullName evidence="1">PAP/OAS1 substrate-binding-related domain-containing protein</fullName>
    </recommendedName>
</protein>
<proteinExistence type="predicted"/>
<gene>
    <name evidence="2" type="ORF">CTI12_AA155270</name>
</gene>
<dbReference type="InterPro" id="IPR058921">
    <property type="entry name" value="PAP/OAS1-rel"/>
</dbReference>